<dbReference type="PANTHER" id="PTHR35936:SF25">
    <property type="entry name" value="ABC TRANSPORTER SUBSTRATE-BINDING PROTEIN"/>
    <property type="match status" value="1"/>
</dbReference>
<evidence type="ECO:0000256" key="2">
    <source>
        <dbReference type="ARBA" id="ARBA00022729"/>
    </source>
</evidence>
<reference evidence="4 5" key="1">
    <citation type="submission" date="2017-04" db="EMBL/GenBank/DDBJ databases">
        <title>Draft genome sequence of Zooshikella ganghwensis VG4 isolated from Red Sea sediments.</title>
        <authorList>
            <person name="Rehman Z."/>
            <person name="Alam I."/>
            <person name="Kamau A."/>
            <person name="Bajic V."/>
            <person name="Leiknes T."/>
        </authorList>
    </citation>
    <scope>NUCLEOTIDE SEQUENCE [LARGE SCALE GENOMIC DNA]</scope>
    <source>
        <strain evidence="4 5">VG4</strain>
    </source>
</reference>
<comment type="caution">
    <text evidence="4">The sequence shown here is derived from an EMBL/GenBank/DDBJ whole genome shotgun (WGS) entry which is preliminary data.</text>
</comment>
<dbReference type="SMART" id="SM00062">
    <property type="entry name" value="PBPb"/>
    <property type="match status" value="1"/>
</dbReference>
<comment type="similarity">
    <text evidence="1">Belongs to the bacterial solute-binding protein 3 family.</text>
</comment>
<sequence length="271" mass="31629">MCWDLLVKLLLLVIALVSSGWMLCFSDAKAEASNTDVVRLTNGEWPPFMSEHYKNYGAASDIVSRAFALQGINVEYGFFMWDKAMKLAAAGQWDGSIVWSWNQEREQIFHYSDPVITLRTIFFHRVDTLFDWKNWSDLEGKKVGATRGYYYGEDFKKAEENQLIEVVRQDTDLQNIKLLLRRKIDLFVVDTEIGYELLNTHFPSGIRQLVTSHPRTLRETSFHLLLNRSVKQSEYLLSLFNVGLKELKNRGEYDRIMDDVIQGHYRLNKKK</sequence>
<evidence type="ECO:0000313" key="4">
    <source>
        <dbReference type="EMBL" id="RDH44040.1"/>
    </source>
</evidence>
<dbReference type="Pfam" id="PF00497">
    <property type="entry name" value="SBP_bac_3"/>
    <property type="match status" value="1"/>
</dbReference>
<dbReference type="EMBL" id="NDXW01000001">
    <property type="protein sequence ID" value="RDH44040.1"/>
    <property type="molecule type" value="Genomic_DNA"/>
</dbReference>
<accession>A0A4P9VPI5</accession>
<keyword evidence="5" id="KW-1185">Reference proteome</keyword>
<evidence type="ECO:0000256" key="1">
    <source>
        <dbReference type="ARBA" id="ARBA00010333"/>
    </source>
</evidence>
<proteinExistence type="inferred from homology"/>
<evidence type="ECO:0000259" key="3">
    <source>
        <dbReference type="SMART" id="SM00062"/>
    </source>
</evidence>
<evidence type="ECO:0000313" key="5">
    <source>
        <dbReference type="Proteomes" id="UP000257039"/>
    </source>
</evidence>
<gene>
    <name evidence="4" type="ORF">B9G39_11600</name>
</gene>
<dbReference type="SUPFAM" id="SSF53850">
    <property type="entry name" value="Periplasmic binding protein-like II"/>
    <property type="match status" value="1"/>
</dbReference>
<name>A0A4P9VPI5_9GAMM</name>
<dbReference type="Proteomes" id="UP000257039">
    <property type="component" value="Unassembled WGS sequence"/>
</dbReference>
<dbReference type="AlphaFoldDB" id="A0A4P9VPI5"/>
<dbReference type="Gene3D" id="3.40.190.10">
    <property type="entry name" value="Periplasmic binding protein-like II"/>
    <property type="match status" value="2"/>
</dbReference>
<feature type="domain" description="Solute-binding protein family 3/N-terminal" evidence="3">
    <location>
        <begin position="55"/>
        <end position="264"/>
    </location>
</feature>
<organism evidence="4 5">
    <name type="scientific">Zooshikella ganghwensis</name>
    <dbReference type="NCBI Taxonomy" id="202772"/>
    <lineage>
        <taxon>Bacteria</taxon>
        <taxon>Pseudomonadati</taxon>
        <taxon>Pseudomonadota</taxon>
        <taxon>Gammaproteobacteria</taxon>
        <taxon>Oceanospirillales</taxon>
        <taxon>Zooshikellaceae</taxon>
        <taxon>Zooshikella</taxon>
    </lineage>
</organism>
<protein>
    <submittedName>
        <fullName evidence="4">Amino acid ABC transporter substrate-binding protein</fullName>
    </submittedName>
</protein>
<dbReference type="InterPro" id="IPR001638">
    <property type="entry name" value="Solute-binding_3/MltF_N"/>
</dbReference>
<keyword evidence="2" id="KW-0732">Signal</keyword>
<dbReference type="PANTHER" id="PTHR35936">
    <property type="entry name" value="MEMBRANE-BOUND LYTIC MUREIN TRANSGLYCOSYLASE F"/>
    <property type="match status" value="1"/>
</dbReference>